<evidence type="ECO:0000313" key="4">
    <source>
        <dbReference type="EMBL" id="PPK79689.1"/>
    </source>
</evidence>
<evidence type="ECO:0000313" key="5">
    <source>
        <dbReference type="Proteomes" id="UP000237749"/>
    </source>
</evidence>
<dbReference type="AlphaFoldDB" id="A0A2S6HQ40"/>
<dbReference type="SUPFAM" id="SSF52499">
    <property type="entry name" value="Isochorismatase-like hydrolases"/>
    <property type="match status" value="1"/>
</dbReference>
<dbReference type="InterPro" id="IPR036380">
    <property type="entry name" value="Isochorismatase-like_sf"/>
</dbReference>
<gene>
    <name evidence="4" type="ORF">BXY41_109168</name>
</gene>
<reference evidence="4 5" key="1">
    <citation type="submission" date="2018-02" db="EMBL/GenBank/DDBJ databases">
        <title>Genomic Encyclopedia of Archaeal and Bacterial Type Strains, Phase II (KMG-II): from individual species to whole genera.</title>
        <authorList>
            <person name="Goeker M."/>
        </authorList>
    </citation>
    <scope>NUCLEOTIDE SEQUENCE [LARGE SCALE GENOMIC DNA]</scope>
    <source>
        <strain evidence="4 5">DSM 3808</strain>
    </source>
</reference>
<protein>
    <submittedName>
        <fullName evidence="4">Nicotinamidase-related amidase</fullName>
    </submittedName>
</protein>
<accession>A0A2S6HQ40</accession>
<keyword evidence="5" id="KW-1185">Reference proteome</keyword>
<evidence type="ECO:0000259" key="3">
    <source>
        <dbReference type="Pfam" id="PF00857"/>
    </source>
</evidence>
<feature type="domain" description="Isochorismatase-like" evidence="3">
    <location>
        <begin position="5"/>
        <end position="149"/>
    </location>
</feature>
<dbReference type="Pfam" id="PF00857">
    <property type="entry name" value="Isochorismatase"/>
    <property type="match status" value="1"/>
</dbReference>
<evidence type="ECO:0000256" key="2">
    <source>
        <dbReference type="ARBA" id="ARBA00022801"/>
    </source>
</evidence>
<evidence type="ECO:0000256" key="1">
    <source>
        <dbReference type="ARBA" id="ARBA00006336"/>
    </source>
</evidence>
<dbReference type="EMBL" id="PTJA01000009">
    <property type="protein sequence ID" value="PPK79689.1"/>
    <property type="molecule type" value="Genomic_DNA"/>
</dbReference>
<comment type="caution">
    <text evidence="4">The sequence shown here is derived from an EMBL/GenBank/DDBJ whole genome shotgun (WGS) entry which is preliminary data.</text>
</comment>
<organism evidence="4 5">
    <name type="scientific">Lacrimispora xylanisolvens</name>
    <dbReference type="NCBI Taxonomy" id="384636"/>
    <lineage>
        <taxon>Bacteria</taxon>
        <taxon>Bacillati</taxon>
        <taxon>Bacillota</taxon>
        <taxon>Clostridia</taxon>
        <taxon>Lachnospirales</taxon>
        <taxon>Lachnospiraceae</taxon>
        <taxon>Lacrimispora</taxon>
    </lineage>
</organism>
<dbReference type="PANTHER" id="PTHR43540:SF1">
    <property type="entry name" value="ISOCHORISMATASE HYDROLASE"/>
    <property type="match status" value="1"/>
</dbReference>
<dbReference type="InterPro" id="IPR050272">
    <property type="entry name" value="Isochorismatase-like_hydrls"/>
</dbReference>
<proteinExistence type="inferred from homology"/>
<name>A0A2S6HQ40_9FIRM</name>
<sequence length="185" mass="20604">MNVGLILVDIQNDYFKGGKYELVNPEQAALQASKVLTFFREHNLPIYHVRHISINPGAVFFIPETAGAEFYKECSPLSGEEIIIKHRPDSFQGTGLNDKLGEKGIDTLVVCGMMTHMCIDTTVRSANNYGYTVELIEDACATRDLVWRETTVPAELAQCAYMAALNGTFAKVQKADAWIKNQKLN</sequence>
<comment type="similarity">
    <text evidence="1">Belongs to the isochorismatase family.</text>
</comment>
<keyword evidence="2" id="KW-0378">Hydrolase</keyword>
<dbReference type="Gene3D" id="3.40.50.850">
    <property type="entry name" value="Isochorismatase-like"/>
    <property type="match status" value="1"/>
</dbReference>
<dbReference type="InterPro" id="IPR000868">
    <property type="entry name" value="Isochorismatase-like_dom"/>
</dbReference>
<dbReference type="CDD" id="cd01014">
    <property type="entry name" value="nicotinamidase_related"/>
    <property type="match status" value="1"/>
</dbReference>
<dbReference type="PANTHER" id="PTHR43540">
    <property type="entry name" value="PEROXYUREIDOACRYLATE/UREIDOACRYLATE AMIDOHYDROLASE-RELATED"/>
    <property type="match status" value="1"/>
</dbReference>
<dbReference type="RefSeq" id="WP_104438104.1">
    <property type="nucleotide sequence ID" value="NZ_PTJA01000009.1"/>
</dbReference>
<dbReference type="Proteomes" id="UP000237749">
    <property type="component" value="Unassembled WGS sequence"/>
</dbReference>
<dbReference type="OrthoDB" id="9791276at2"/>
<dbReference type="GO" id="GO:0016787">
    <property type="term" value="F:hydrolase activity"/>
    <property type="evidence" value="ECO:0007669"/>
    <property type="project" value="UniProtKB-KW"/>
</dbReference>